<dbReference type="Proteomes" id="UP001060170">
    <property type="component" value="Chromosome 9"/>
</dbReference>
<dbReference type="EMBL" id="CM045873">
    <property type="protein sequence ID" value="KAI7947223.1"/>
    <property type="molecule type" value="Genomic_DNA"/>
</dbReference>
<comment type="caution">
    <text evidence="1">The sequence shown here is derived from an EMBL/GenBank/DDBJ whole genome shotgun (WGS) entry which is preliminary data.</text>
</comment>
<reference evidence="1 2" key="3">
    <citation type="journal article" date="2022" name="Microbiol. Spectr.">
        <title>Folding features and dynamics of 3D genome architecture in plant fungal pathogens.</title>
        <authorList>
            <person name="Xia C."/>
        </authorList>
    </citation>
    <scope>NUCLEOTIDE SEQUENCE [LARGE SCALE GENOMIC DNA]</scope>
    <source>
        <strain evidence="1 2">93-210</strain>
    </source>
</reference>
<accession>A0ACC0E6V5</accession>
<organism evidence="1 2">
    <name type="scientific">Puccinia striiformis f. sp. tritici</name>
    <dbReference type="NCBI Taxonomy" id="168172"/>
    <lineage>
        <taxon>Eukaryota</taxon>
        <taxon>Fungi</taxon>
        <taxon>Dikarya</taxon>
        <taxon>Basidiomycota</taxon>
        <taxon>Pucciniomycotina</taxon>
        <taxon>Pucciniomycetes</taxon>
        <taxon>Pucciniales</taxon>
        <taxon>Pucciniaceae</taxon>
        <taxon>Puccinia</taxon>
    </lineage>
</organism>
<evidence type="ECO:0000313" key="2">
    <source>
        <dbReference type="Proteomes" id="UP001060170"/>
    </source>
</evidence>
<gene>
    <name evidence="1" type="ORF">MJO28_009131</name>
</gene>
<evidence type="ECO:0000313" key="1">
    <source>
        <dbReference type="EMBL" id="KAI7947223.1"/>
    </source>
</evidence>
<keyword evidence="2" id="KW-1185">Reference proteome</keyword>
<proteinExistence type="predicted"/>
<protein>
    <submittedName>
        <fullName evidence="1">Uncharacterized protein</fullName>
    </submittedName>
</protein>
<reference evidence="2" key="2">
    <citation type="journal article" date="2018" name="Mol. Plant Microbe Interact.">
        <title>Genome sequence resources for the wheat stripe rust pathogen (Puccinia striiformis f. sp. tritici) and the barley stripe rust pathogen (Puccinia striiformis f. sp. hordei).</title>
        <authorList>
            <person name="Xia C."/>
            <person name="Wang M."/>
            <person name="Yin C."/>
            <person name="Cornejo O.E."/>
            <person name="Hulbert S.H."/>
            <person name="Chen X."/>
        </authorList>
    </citation>
    <scope>NUCLEOTIDE SEQUENCE [LARGE SCALE GENOMIC DNA]</scope>
    <source>
        <strain evidence="2">93-210</strain>
    </source>
</reference>
<reference evidence="2" key="1">
    <citation type="journal article" date="2018" name="BMC Genomics">
        <title>Genomic insights into host adaptation between the wheat stripe rust pathogen (Puccinia striiformis f. sp. tritici) and the barley stripe rust pathogen (Puccinia striiformis f. sp. hordei).</title>
        <authorList>
            <person name="Xia C."/>
            <person name="Wang M."/>
            <person name="Yin C."/>
            <person name="Cornejo O.E."/>
            <person name="Hulbert S.H."/>
            <person name="Chen X."/>
        </authorList>
    </citation>
    <scope>NUCLEOTIDE SEQUENCE [LARGE SCALE GENOMIC DNA]</scope>
    <source>
        <strain evidence="2">93-210</strain>
    </source>
</reference>
<sequence length="777" mass="83938">MPLLNIRLPSSWHLHQSTKNEEVGSSSKTSKKNKKNKHQQQQNQEQEQQEHEQEQQEQTESTPAAEEQTRLPTPPPSPLPNELTIAIIQLNHNQQPNIQSTIEARLASTGFKIIEQQPIQLTTNNNHSLTGLSTGHHLIYLLSRSRAIQAWKDLVGFDLPARPGSLRFIFGNQAVWAAENNQLVYDLIHRFWKGSVHLNHPNFTLLSPTFPPQQSPSSTHEPSSPPRQEKRVFKFSKSTPTGKPSPTRALPSLPPDSPSPQQESEEDDHSQDEERSDLITTTSTTTATTTTNDEFRSSYKRHSKIPRNTSLSSSSINSSLISHSTDFSPSSSTTTTTTTSAATATGLNHTKTSSLEVNNQVSEGSSSNNKLHPPSIQRPSSRSSSSSTLASSSVDSTMSNNRRSSITQSAVQSMGKTSSATGATKTQEPAPYTFKARPVPASVTEPIGALSPKMSKAAMLRLGLAWTPPVRSIPSTNSTLSSSTSSTVVTPTRYAPVASLNPPTVQPRHTKASALRTHGTTSVDPSSSLPDHTKKVNRIKKTQSQIFENTPGHKRTNLHTNIPSCAAPKTVPRHTKASALRTGGSALLESLSTSSSTTNTSGPNPLKISAGRKSGDFYHGVPGHKRTEKISVEATKRPEIEPRMTKTSLLRMGVPSAPTTSSTTTKPGPKPDNSKGGHISRPSVDSGDSHTSVNHEDQASVDYSSEIETEIDTEIEVDHPGHAVTLPIDLSCSVRSSSATKGSSLIPTTTSSASNHSSNHSSRIPHNQRFGSAIIRK</sequence>
<name>A0ACC0E6V5_9BASI</name>